<accession>A0A9X2BAH3</accession>
<proteinExistence type="predicted"/>
<sequence>MRSEQAFTNQNNPEKQPFKKRWIAGLRRAESIHQNTLNGSVSYCYRDILTKAKQLLKEHEHLVFEKDFRYDNNDNAFILHAFISSTLYFILECELCYDYKVDYAFNNCPVEAEIRKLLQVYPINERANEVKLRPDFNTFYHNTLRYQPSQYIYSLKA</sequence>
<keyword evidence="2" id="KW-1185">Reference proteome</keyword>
<gene>
    <name evidence="1" type="ORF">MUY27_13920</name>
</gene>
<organism evidence="1 2">
    <name type="scientific">Mucilaginibacter straminoryzae</name>
    <dbReference type="NCBI Taxonomy" id="2932774"/>
    <lineage>
        <taxon>Bacteria</taxon>
        <taxon>Pseudomonadati</taxon>
        <taxon>Bacteroidota</taxon>
        <taxon>Sphingobacteriia</taxon>
        <taxon>Sphingobacteriales</taxon>
        <taxon>Sphingobacteriaceae</taxon>
        <taxon>Mucilaginibacter</taxon>
    </lineage>
</organism>
<dbReference type="RefSeq" id="WP_245130732.1">
    <property type="nucleotide sequence ID" value="NZ_JALJEJ010000006.1"/>
</dbReference>
<evidence type="ECO:0000313" key="1">
    <source>
        <dbReference type="EMBL" id="MCJ8210810.1"/>
    </source>
</evidence>
<evidence type="ECO:0000313" key="2">
    <source>
        <dbReference type="Proteomes" id="UP001139450"/>
    </source>
</evidence>
<protein>
    <submittedName>
        <fullName evidence="1">Uncharacterized protein</fullName>
    </submittedName>
</protein>
<dbReference type="AlphaFoldDB" id="A0A9X2BAH3"/>
<dbReference type="Proteomes" id="UP001139450">
    <property type="component" value="Unassembled WGS sequence"/>
</dbReference>
<reference evidence="1" key="1">
    <citation type="submission" date="2022-04" db="EMBL/GenBank/DDBJ databases">
        <title>Mucilaginibacter sp. RS28 isolated from freshwater.</title>
        <authorList>
            <person name="Ko S.-R."/>
        </authorList>
    </citation>
    <scope>NUCLEOTIDE SEQUENCE</scope>
    <source>
        <strain evidence="1">RS28</strain>
    </source>
</reference>
<comment type="caution">
    <text evidence="1">The sequence shown here is derived from an EMBL/GenBank/DDBJ whole genome shotgun (WGS) entry which is preliminary data.</text>
</comment>
<name>A0A9X2BAH3_9SPHI</name>
<dbReference type="EMBL" id="JALJEJ010000006">
    <property type="protein sequence ID" value="MCJ8210810.1"/>
    <property type="molecule type" value="Genomic_DNA"/>
</dbReference>